<gene>
    <name evidence="2" type="ORF">ACFQE1_06380</name>
</gene>
<feature type="transmembrane region" description="Helical" evidence="1">
    <location>
        <begin position="7"/>
        <end position="27"/>
    </location>
</feature>
<dbReference type="Proteomes" id="UP001596328">
    <property type="component" value="Unassembled WGS sequence"/>
</dbReference>
<keyword evidence="3" id="KW-1185">Reference proteome</keyword>
<keyword evidence="1" id="KW-1133">Transmembrane helix</keyword>
<evidence type="ECO:0000313" key="2">
    <source>
        <dbReference type="EMBL" id="MFC6724005.1"/>
    </source>
</evidence>
<proteinExistence type="predicted"/>
<name>A0ABD5RX16_9EURY</name>
<dbReference type="EMBL" id="JBHSWU010000084">
    <property type="protein sequence ID" value="MFC6724005.1"/>
    <property type="molecule type" value="Genomic_DNA"/>
</dbReference>
<evidence type="ECO:0000256" key="1">
    <source>
        <dbReference type="SAM" id="Phobius"/>
    </source>
</evidence>
<protein>
    <recommendedName>
        <fullName evidence="4">Major facilitator superfamily (MFS) profile domain-containing protein</fullName>
    </recommendedName>
</protein>
<comment type="caution">
    <text evidence="2">The sequence shown here is derived from an EMBL/GenBank/DDBJ whole genome shotgun (WGS) entry which is preliminary data.</text>
</comment>
<evidence type="ECO:0000313" key="3">
    <source>
        <dbReference type="Proteomes" id="UP001596328"/>
    </source>
</evidence>
<keyword evidence="1" id="KW-0472">Membrane</keyword>
<organism evidence="2 3">
    <name type="scientific">Halobium palmae</name>
    <dbReference type="NCBI Taxonomy" id="1776492"/>
    <lineage>
        <taxon>Archaea</taxon>
        <taxon>Methanobacteriati</taxon>
        <taxon>Methanobacteriota</taxon>
        <taxon>Stenosarchaea group</taxon>
        <taxon>Halobacteria</taxon>
        <taxon>Halobacteriales</taxon>
        <taxon>Haloferacaceae</taxon>
        <taxon>Halobium</taxon>
    </lineage>
</organism>
<accession>A0ABD5RX16</accession>
<reference evidence="2 3" key="1">
    <citation type="journal article" date="2019" name="Int. J. Syst. Evol. Microbiol.">
        <title>The Global Catalogue of Microorganisms (GCM) 10K type strain sequencing project: providing services to taxonomists for standard genome sequencing and annotation.</title>
        <authorList>
            <consortium name="The Broad Institute Genomics Platform"/>
            <consortium name="The Broad Institute Genome Sequencing Center for Infectious Disease"/>
            <person name="Wu L."/>
            <person name="Ma J."/>
        </authorList>
    </citation>
    <scope>NUCLEOTIDE SEQUENCE [LARGE SCALE GENOMIC DNA]</scope>
    <source>
        <strain evidence="2 3">NBRC 111368</strain>
    </source>
</reference>
<feature type="transmembrane region" description="Helical" evidence="1">
    <location>
        <begin position="33"/>
        <end position="55"/>
    </location>
</feature>
<dbReference type="AlphaFoldDB" id="A0ABD5RX16"/>
<evidence type="ECO:0008006" key="4">
    <source>
        <dbReference type="Google" id="ProtNLM"/>
    </source>
</evidence>
<sequence>MTIQGDRIGWAVATVGVVIGSIVFALYPTVTVAGVTVLVGFSAGVVAGLLLLPSIVDHYRDGERRKALRWGLFGLGVPLALTALPAVREIGLLALVGSAGLAWELDERVLDTVR</sequence>
<feature type="transmembrane region" description="Helical" evidence="1">
    <location>
        <begin position="67"/>
        <end position="87"/>
    </location>
</feature>
<keyword evidence="1" id="KW-0812">Transmembrane</keyword>